<proteinExistence type="inferred from homology"/>
<name>A0ABS3UT47_9ACTN</name>
<comment type="similarity">
    <text evidence="1">Belongs to the AB hydrolase superfamily.</text>
</comment>
<gene>
    <name evidence="3" type="ORF">J5X75_29910</name>
</gene>
<evidence type="ECO:0000256" key="1">
    <source>
        <dbReference type="ARBA" id="ARBA00008645"/>
    </source>
</evidence>
<dbReference type="InterPro" id="IPR050261">
    <property type="entry name" value="FrsA_esterase"/>
</dbReference>
<dbReference type="SUPFAM" id="SSF53474">
    <property type="entry name" value="alpha/beta-Hydrolases"/>
    <property type="match status" value="1"/>
</dbReference>
<keyword evidence="4" id="KW-1185">Reference proteome</keyword>
<keyword evidence="2 3" id="KW-0378">Hydrolase</keyword>
<dbReference type="PANTHER" id="PTHR22946:SF9">
    <property type="entry name" value="POLYKETIDE TRANSFERASE AF380"/>
    <property type="match status" value="1"/>
</dbReference>
<dbReference type="EMBL" id="JAGFNS010000023">
    <property type="protein sequence ID" value="MBO3741732.1"/>
    <property type="molecule type" value="Genomic_DNA"/>
</dbReference>
<evidence type="ECO:0000256" key="2">
    <source>
        <dbReference type="ARBA" id="ARBA00022801"/>
    </source>
</evidence>
<organism evidence="3 4">
    <name type="scientific">Actinoplanes flavus</name>
    <dbReference type="NCBI Taxonomy" id="2820290"/>
    <lineage>
        <taxon>Bacteria</taxon>
        <taxon>Bacillati</taxon>
        <taxon>Actinomycetota</taxon>
        <taxon>Actinomycetes</taxon>
        <taxon>Micromonosporales</taxon>
        <taxon>Micromonosporaceae</taxon>
        <taxon>Actinoplanes</taxon>
    </lineage>
</organism>
<dbReference type="Proteomes" id="UP000679690">
    <property type="component" value="Unassembled WGS sequence"/>
</dbReference>
<dbReference type="Gene3D" id="3.40.50.1820">
    <property type="entry name" value="alpha/beta hydrolase"/>
    <property type="match status" value="1"/>
</dbReference>
<protein>
    <submittedName>
        <fullName evidence="3">Alpha/beta hydrolase</fullName>
    </submittedName>
</protein>
<dbReference type="GO" id="GO:0016787">
    <property type="term" value="F:hydrolase activity"/>
    <property type="evidence" value="ECO:0007669"/>
    <property type="project" value="UniProtKB-KW"/>
</dbReference>
<sequence length="227" mass="23873">MRSFTVGGVPAVLWSPGATDRPLIFIGHGGGEHKTAPEILRYAERFTAAGFAVVSADVPNHGDRPYDPGLDRKAGAMRARVDAGENLAVAIAAFQDEVSRQTVGEWRAVLDHLGADRAGYWGVSLGCGLGVPFVAAEPRVRAAVLGLGGGSANAATAARISVPVRFVIAWDDERIPRDNSLTLFDALGTPEKSLHAHPGGHSGPLPDHELDAQVAFFGRHLSPHPQG</sequence>
<evidence type="ECO:0000313" key="3">
    <source>
        <dbReference type="EMBL" id="MBO3741732.1"/>
    </source>
</evidence>
<dbReference type="RefSeq" id="WP_208470878.1">
    <property type="nucleotide sequence ID" value="NZ_JAGFNS010000023.1"/>
</dbReference>
<dbReference type="InterPro" id="IPR029058">
    <property type="entry name" value="AB_hydrolase_fold"/>
</dbReference>
<reference evidence="3 4" key="1">
    <citation type="submission" date="2021-03" db="EMBL/GenBank/DDBJ databases">
        <title>Actinoplanes flavus sp. nov., a novel actinomycete isolated from Coconut Palm rhizosphere soil.</title>
        <authorList>
            <person name="Luo X."/>
        </authorList>
    </citation>
    <scope>NUCLEOTIDE SEQUENCE [LARGE SCALE GENOMIC DNA]</scope>
    <source>
        <strain evidence="3 4">NEAU-H7</strain>
    </source>
</reference>
<dbReference type="PANTHER" id="PTHR22946">
    <property type="entry name" value="DIENELACTONE HYDROLASE DOMAIN-CONTAINING PROTEIN-RELATED"/>
    <property type="match status" value="1"/>
</dbReference>
<evidence type="ECO:0000313" key="4">
    <source>
        <dbReference type="Proteomes" id="UP000679690"/>
    </source>
</evidence>
<accession>A0ABS3UT47</accession>
<comment type="caution">
    <text evidence="3">The sequence shown here is derived from an EMBL/GenBank/DDBJ whole genome shotgun (WGS) entry which is preliminary data.</text>
</comment>